<dbReference type="Gene3D" id="3.20.20.370">
    <property type="entry name" value="Glycoside hydrolase/deacetylase"/>
    <property type="match status" value="1"/>
</dbReference>
<accession>A0ABX4MEU3</accession>
<keyword evidence="2" id="KW-1185">Reference proteome</keyword>
<comment type="caution">
    <text evidence="1">The sequence shown here is derived from an EMBL/GenBank/DDBJ whole genome shotgun (WGS) entry which is preliminary data.</text>
</comment>
<evidence type="ECO:0000313" key="2">
    <source>
        <dbReference type="Proteomes" id="UP000194577"/>
    </source>
</evidence>
<dbReference type="InterPro" id="IPR011330">
    <property type="entry name" value="Glyco_hydro/deAcase_b/a-brl"/>
</dbReference>
<name>A0ABX4MEU3_9ACTO</name>
<sequence length="75" mass="8702">MIGTYEALRDFYIALLPLLPEGTSEIFTHPGADTPWARERFGAGWDKRVWEAQMLRDPVWRAALEQEGIEIVARW</sequence>
<dbReference type="RefSeq" id="WP_086615961.1">
    <property type="nucleotide sequence ID" value="NZ_MTPX02000006.1"/>
</dbReference>
<dbReference type="EMBL" id="MTPX02000006">
    <property type="protein sequence ID" value="PHP53756.1"/>
    <property type="molecule type" value="Genomic_DNA"/>
</dbReference>
<reference evidence="1 2" key="1">
    <citation type="submission" date="2017-10" db="EMBL/GenBank/DDBJ databases">
        <title>Draft genome sequence of cellulolytic Actinomyces sp CtC72 isolated from cattle rumen fluid.</title>
        <authorList>
            <person name="Joshi A.J."/>
            <person name="Vasudevan G."/>
            <person name="Lanjekar V.B."/>
            <person name="Hivarkar S."/>
            <person name="Engineer A."/>
            <person name="Pore S.D."/>
            <person name="Dhakephalkar P.K."/>
            <person name="Dagar S."/>
        </authorList>
    </citation>
    <scope>NUCLEOTIDE SEQUENCE [LARGE SCALE GENOMIC DNA]</scope>
    <source>
        <strain evidence="2">CtC72</strain>
    </source>
</reference>
<protein>
    <submittedName>
        <fullName evidence="1">Uncharacterized protein</fullName>
    </submittedName>
</protein>
<organism evidence="1 2">
    <name type="scientific">Actinomyces ruminis</name>
    <dbReference type="NCBI Taxonomy" id="1937003"/>
    <lineage>
        <taxon>Bacteria</taxon>
        <taxon>Bacillati</taxon>
        <taxon>Actinomycetota</taxon>
        <taxon>Actinomycetes</taxon>
        <taxon>Actinomycetales</taxon>
        <taxon>Actinomycetaceae</taxon>
        <taxon>Actinomyces</taxon>
    </lineage>
</organism>
<dbReference type="SUPFAM" id="SSF88713">
    <property type="entry name" value="Glycoside hydrolase/deacetylase"/>
    <property type="match status" value="1"/>
</dbReference>
<dbReference type="Proteomes" id="UP000194577">
    <property type="component" value="Unassembled WGS sequence"/>
</dbReference>
<gene>
    <name evidence="1" type="ORF">BW737_000535</name>
</gene>
<evidence type="ECO:0000313" key="1">
    <source>
        <dbReference type="EMBL" id="PHP53756.1"/>
    </source>
</evidence>
<proteinExistence type="predicted"/>